<evidence type="ECO:0000256" key="2">
    <source>
        <dbReference type="SAM" id="Phobius"/>
    </source>
</evidence>
<feature type="compositionally biased region" description="Basic and acidic residues" evidence="1">
    <location>
        <begin position="447"/>
        <end position="458"/>
    </location>
</feature>
<sequence length="465" mass="46405">MHRALGSRGDRAAAAAAEPRGQCLASGRVLFSLGYLSTWRCSKMCLYVKTLEKLDVLGVGATLAMGAGLAVSVTGAALVLGDTLVVSVTGDALAMDAMLAASVTGVAGVSGGSGASLVMDVPGVFGAPDGPGVSVVTGATGVPGVTVVVALPRFFGATVVLSVSGVTGPVLAMLATLATSAMGVAGVMCCWCLGSPYWHGFAALARPLLSLVLLVSQVVLLSFVPLESQMLLLPRVSWVQLLSQLRVSCGCHECCWFLGATLVLGATGVSAVGVMSAALVLGPTGGSVAILALGAALATSVTGAAALAVSVTGPAGVSCSTLVLGAAGAQVPLMSQVLPVSWVPLGSHVPSCPGCPGVLGAAFVLGAILAIGAFLATSVTDVASVSGSEARALRSQRSESVKCANLPCTEFLMAPVDVTSKGHLFQKELVGKCREGPASSHKMSSRQGRDTKSLDPLKDLFVSED</sequence>
<keyword evidence="2" id="KW-0812">Transmembrane</keyword>
<dbReference type="EMBL" id="JAKZEL010000007">
    <property type="protein sequence ID" value="KAI4541939.1"/>
    <property type="molecule type" value="Genomic_DNA"/>
</dbReference>
<feature type="transmembrane region" description="Helical" evidence="2">
    <location>
        <begin position="287"/>
        <end position="309"/>
    </location>
</feature>
<gene>
    <name evidence="3" type="ORF">MG293_007318</name>
</gene>
<feature type="transmembrane region" description="Helical" evidence="2">
    <location>
        <begin position="139"/>
        <end position="163"/>
    </location>
</feature>
<evidence type="ECO:0000313" key="3">
    <source>
        <dbReference type="EMBL" id="KAI4541939.1"/>
    </source>
</evidence>
<accession>A0AAD4UCY4</accession>
<reference evidence="3" key="1">
    <citation type="submission" date="2022-03" db="EMBL/GenBank/DDBJ databases">
        <title>Genomic analyses of argali, domestic sheep and their hybrids provide insights into chromosomal evolution, heterosis and genetic basis of agronomic traits.</title>
        <authorList>
            <person name="Li M."/>
        </authorList>
    </citation>
    <scope>NUCLEOTIDE SEQUENCE</scope>
    <source>
        <strain evidence="3">CAU-MHL-2022a</strain>
        <tissue evidence="3">Skin</tissue>
    </source>
</reference>
<evidence type="ECO:0000256" key="1">
    <source>
        <dbReference type="SAM" id="MobiDB-lite"/>
    </source>
</evidence>
<feature type="transmembrane region" description="Helical" evidence="2">
    <location>
        <begin position="56"/>
        <end position="81"/>
    </location>
</feature>
<protein>
    <submittedName>
        <fullName evidence="3">Uncharacterized protein</fullName>
    </submittedName>
</protein>
<name>A0AAD4UCY4_OVIAM</name>
<organism evidence="3 4">
    <name type="scientific">Ovis ammon polii</name>
    <dbReference type="NCBI Taxonomy" id="230172"/>
    <lineage>
        <taxon>Eukaryota</taxon>
        <taxon>Metazoa</taxon>
        <taxon>Chordata</taxon>
        <taxon>Craniata</taxon>
        <taxon>Vertebrata</taxon>
        <taxon>Euteleostomi</taxon>
        <taxon>Mammalia</taxon>
        <taxon>Eutheria</taxon>
        <taxon>Laurasiatheria</taxon>
        <taxon>Artiodactyla</taxon>
        <taxon>Ruminantia</taxon>
        <taxon>Pecora</taxon>
        <taxon>Bovidae</taxon>
        <taxon>Caprinae</taxon>
        <taxon>Ovis</taxon>
    </lineage>
</organism>
<feature type="transmembrane region" description="Helical" evidence="2">
    <location>
        <begin position="210"/>
        <end position="233"/>
    </location>
</feature>
<keyword evidence="4" id="KW-1185">Reference proteome</keyword>
<feature type="transmembrane region" description="Helical" evidence="2">
    <location>
        <begin position="254"/>
        <end position="281"/>
    </location>
</feature>
<evidence type="ECO:0000313" key="4">
    <source>
        <dbReference type="Proteomes" id="UP001214576"/>
    </source>
</evidence>
<feature type="transmembrane region" description="Helical" evidence="2">
    <location>
        <begin position="357"/>
        <end position="376"/>
    </location>
</feature>
<keyword evidence="2" id="KW-1133">Transmembrane helix</keyword>
<feature type="region of interest" description="Disordered" evidence="1">
    <location>
        <begin position="435"/>
        <end position="465"/>
    </location>
</feature>
<dbReference type="Proteomes" id="UP001214576">
    <property type="component" value="Unassembled WGS sequence"/>
</dbReference>
<keyword evidence="2" id="KW-0472">Membrane</keyword>
<proteinExistence type="predicted"/>
<dbReference type="AlphaFoldDB" id="A0AAD4UCY4"/>
<feature type="transmembrane region" description="Helical" evidence="2">
    <location>
        <begin position="321"/>
        <end position="345"/>
    </location>
</feature>
<feature type="transmembrane region" description="Helical" evidence="2">
    <location>
        <begin position="170"/>
        <end position="198"/>
    </location>
</feature>
<comment type="caution">
    <text evidence="3">The sequence shown here is derived from an EMBL/GenBank/DDBJ whole genome shotgun (WGS) entry which is preliminary data.</text>
</comment>